<proteinExistence type="predicted"/>
<evidence type="ECO:0000259" key="3">
    <source>
        <dbReference type="PROSITE" id="PS51034"/>
    </source>
</evidence>
<dbReference type="Pfam" id="PF00100">
    <property type="entry name" value="Zona_pellucida"/>
    <property type="match status" value="1"/>
</dbReference>
<evidence type="ECO:0000256" key="1">
    <source>
        <dbReference type="ARBA" id="ARBA00022729"/>
    </source>
</evidence>
<dbReference type="SMART" id="SM00241">
    <property type="entry name" value="ZP"/>
    <property type="match status" value="1"/>
</dbReference>
<dbReference type="AlphaFoldDB" id="A0A6P8FB13"/>
<dbReference type="InterPro" id="IPR001507">
    <property type="entry name" value="ZP_dom"/>
</dbReference>
<name>A0A6P8FB13_CLUHA</name>
<dbReference type="GeneID" id="116219973"/>
<evidence type="ECO:0000313" key="4">
    <source>
        <dbReference type="Proteomes" id="UP000515152"/>
    </source>
</evidence>
<dbReference type="KEGG" id="char:116219973"/>
<protein>
    <submittedName>
        <fullName evidence="5">Uromodulin-like</fullName>
    </submittedName>
</protein>
<dbReference type="OrthoDB" id="9987373at2759"/>
<evidence type="ECO:0000256" key="2">
    <source>
        <dbReference type="ARBA" id="ARBA00023157"/>
    </source>
</evidence>
<evidence type="ECO:0000313" key="5">
    <source>
        <dbReference type="RefSeq" id="XP_031420372.2"/>
    </source>
</evidence>
<keyword evidence="4" id="KW-1185">Reference proteome</keyword>
<feature type="domain" description="ZP" evidence="3">
    <location>
        <begin position="127"/>
        <end position="379"/>
    </location>
</feature>
<reference evidence="5" key="1">
    <citation type="submission" date="2025-08" db="UniProtKB">
        <authorList>
            <consortium name="RefSeq"/>
        </authorList>
    </citation>
    <scope>IDENTIFICATION</scope>
</reference>
<organism evidence="4 5">
    <name type="scientific">Clupea harengus</name>
    <name type="common">Atlantic herring</name>
    <dbReference type="NCBI Taxonomy" id="7950"/>
    <lineage>
        <taxon>Eukaryota</taxon>
        <taxon>Metazoa</taxon>
        <taxon>Chordata</taxon>
        <taxon>Craniata</taxon>
        <taxon>Vertebrata</taxon>
        <taxon>Euteleostomi</taxon>
        <taxon>Actinopterygii</taxon>
        <taxon>Neopterygii</taxon>
        <taxon>Teleostei</taxon>
        <taxon>Clupei</taxon>
        <taxon>Clupeiformes</taxon>
        <taxon>Clupeoidei</taxon>
        <taxon>Clupeidae</taxon>
        <taxon>Clupea</taxon>
    </lineage>
</organism>
<dbReference type="RefSeq" id="XP_031420372.2">
    <property type="nucleotide sequence ID" value="XM_031564512.2"/>
</dbReference>
<dbReference type="PANTHER" id="PTHR14002">
    <property type="entry name" value="ENDOGLIN/TGF-BETA RECEPTOR TYPE III"/>
    <property type="match status" value="1"/>
</dbReference>
<dbReference type="Proteomes" id="UP000515152">
    <property type="component" value="Chromosome 1"/>
</dbReference>
<accession>A0A6P8FB13</accession>
<dbReference type="PANTHER" id="PTHR14002:SF50">
    <property type="entry name" value="ALPHA-TECTORIN-LIKE-RELATED"/>
    <property type="match status" value="1"/>
</dbReference>
<gene>
    <name evidence="5" type="primary">LOC116219973</name>
</gene>
<dbReference type="PROSITE" id="PS51034">
    <property type="entry name" value="ZP_2"/>
    <property type="match status" value="1"/>
</dbReference>
<dbReference type="InterPro" id="IPR055355">
    <property type="entry name" value="ZP-C"/>
</dbReference>
<keyword evidence="1" id="KW-0732">Signal</keyword>
<dbReference type="InterPro" id="IPR055356">
    <property type="entry name" value="ZP-N"/>
</dbReference>
<sequence length="409" mass="45702">MDGITIISGEMDVAHAIQCLLEMYFVIGVDYTVLNDVWRATTNLNQSVIRCDRNVQWQGWYRMFHQGTSVLMPNVCVPDYRCAVVDPCEELNCTEDEWCGQKDGVYGCLCNEDHPRPHAESYDSVEFCSSSTGTMSLSRCQLFEAGFSADTLHLNDPSCNGTLQDGRVEFLFDNENHTCGTTLRSNSTHFIYENLIQGEANSAGGPISRERRIQLLFCCVYPLTQALSMDMDINPLDSVVTKKLPGGQGTYRVRMIPYEDAGFSNAFSGNVTVAVNQRMYVAVRLDGVDSRQIAMVMDSCWATPVNQPDYHIRWDLIRNGCPNPNENTVELLQNSNSTSGGFSFKMFYFTAHTSKVYLHCSIHLCLVANNDCTAVSYPERQRRSVDFHDSASISLGPLVWASGRAGKHG</sequence>
<dbReference type="Pfam" id="PF23344">
    <property type="entry name" value="ZP-N"/>
    <property type="match status" value="1"/>
</dbReference>
<keyword evidence="2" id="KW-1015">Disulfide bond</keyword>